<evidence type="ECO:0000313" key="9">
    <source>
        <dbReference type="Proteomes" id="UP000316598"/>
    </source>
</evidence>
<name>A0A5C5WKN2_9BACT</name>
<dbReference type="SUPFAM" id="SSF52096">
    <property type="entry name" value="ClpP/crotonase"/>
    <property type="match status" value="1"/>
</dbReference>
<evidence type="ECO:0000256" key="5">
    <source>
        <dbReference type="SAM" id="Phobius"/>
    </source>
</evidence>
<keyword evidence="2 5" id="KW-0812">Transmembrane</keyword>
<dbReference type="PANTHER" id="PTHR33507">
    <property type="entry name" value="INNER MEMBRANE PROTEIN YBBJ"/>
    <property type="match status" value="1"/>
</dbReference>
<comment type="caution">
    <text evidence="8">The sequence shown here is derived from an EMBL/GenBank/DDBJ whole genome shotgun (WGS) entry which is preliminary data.</text>
</comment>
<proteinExistence type="predicted"/>
<evidence type="ECO:0000259" key="6">
    <source>
        <dbReference type="Pfam" id="PF01957"/>
    </source>
</evidence>
<dbReference type="InterPro" id="IPR002810">
    <property type="entry name" value="NfeD-like_C"/>
</dbReference>
<dbReference type="GO" id="GO:0005886">
    <property type="term" value="C:plasma membrane"/>
    <property type="evidence" value="ECO:0007669"/>
    <property type="project" value="TreeGrafter"/>
</dbReference>
<dbReference type="InterPro" id="IPR052165">
    <property type="entry name" value="Membrane_assoc_protease"/>
</dbReference>
<organism evidence="8 9">
    <name type="scientific">Rubripirellula amarantea</name>
    <dbReference type="NCBI Taxonomy" id="2527999"/>
    <lineage>
        <taxon>Bacteria</taxon>
        <taxon>Pseudomonadati</taxon>
        <taxon>Planctomycetota</taxon>
        <taxon>Planctomycetia</taxon>
        <taxon>Pirellulales</taxon>
        <taxon>Pirellulaceae</taxon>
        <taxon>Rubripirellula</taxon>
    </lineage>
</organism>
<feature type="transmembrane region" description="Helical" evidence="5">
    <location>
        <begin position="615"/>
        <end position="637"/>
    </location>
</feature>
<feature type="domain" description="NfeD-like C-terminal" evidence="6">
    <location>
        <begin position="702"/>
        <end position="754"/>
    </location>
</feature>
<dbReference type="PANTHER" id="PTHR33507:SF3">
    <property type="entry name" value="INNER MEMBRANE PROTEIN YBBJ"/>
    <property type="match status" value="1"/>
</dbReference>
<feature type="transmembrane region" description="Helical" evidence="5">
    <location>
        <begin position="649"/>
        <end position="671"/>
    </location>
</feature>
<dbReference type="InterPro" id="IPR056739">
    <property type="entry name" value="NfeD_membrane"/>
</dbReference>
<dbReference type="InterPro" id="IPR012340">
    <property type="entry name" value="NA-bd_OB-fold"/>
</dbReference>
<feature type="domain" description="NfeD integral membrane" evidence="7">
    <location>
        <begin position="542"/>
        <end position="667"/>
    </location>
</feature>
<dbReference type="Gene3D" id="2.40.50.140">
    <property type="entry name" value="Nucleic acid-binding proteins"/>
    <property type="match status" value="1"/>
</dbReference>
<evidence type="ECO:0000259" key="7">
    <source>
        <dbReference type="Pfam" id="PF24961"/>
    </source>
</evidence>
<evidence type="ECO:0000256" key="4">
    <source>
        <dbReference type="ARBA" id="ARBA00023136"/>
    </source>
</evidence>
<dbReference type="InterPro" id="IPR029045">
    <property type="entry name" value="ClpP/crotonase-like_dom_sf"/>
</dbReference>
<evidence type="ECO:0000256" key="2">
    <source>
        <dbReference type="ARBA" id="ARBA00022692"/>
    </source>
</evidence>
<dbReference type="OrthoDB" id="284354at2"/>
<dbReference type="Pfam" id="PF24961">
    <property type="entry name" value="NfeD_membrane"/>
    <property type="match status" value="1"/>
</dbReference>
<reference evidence="8 9" key="1">
    <citation type="submission" date="2019-02" db="EMBL/GenBank/DDBJ databases">
        <title>Deep-cultivation of Planctomycetes and their phenomic and genomic characterization uncovers novel biology.</title>
        <authorList>
            <person name="Wiegand S."/>
            <person name="Jogler M."/>
            <person name="Boedeker C."/>
            <person name="Pinto D."/>
            <person name="Vollmers J."/>
            <person name="Rivas-Marin E."/>
            <person name="Kohn T."/>
            <person name="Peeters S.H."/>
            <person name="Heuer A."/>
            <person name="Rast P."/>
            <person name="Oberbeckmann S."/>
            <person name="Bunk B."/>
            <person name="Jeske O."/>
            <person name="Meyerdierks A."/>
            <person name="Storesund J.E."/>
            <person name="Kallscheuer N."/>
            <person name="Luecker S."/>
            <person name="Lage O.M."/>
            <person name="Pohl T."/>
            <person name="Merkel B.J."/>
            <person name="Hornburger P."/>
            <person name="Mueller R.-W."/>
            <person name="Bruemmer F."/>
            <person name="Labrenz M."/>
            <person name="Spormann A.M."/>
            <person name="Op Den Camp H."/>
            <person name="Overmann J."/>
            <person name="Amann R."/>
            <person name="Jetten M.S.M."/>
            <person name="Mascher T."/>
            <person name="Medema M.H."/>
            <person name="Devos D.P."/>
            <person name="Kaster A.-K."/>
            <person name="Ovreas L."/>
            <person name="Rohde M."/>
            <person name="Galperin M.Y."/>
            <person name="Jogler C."/>
        </authorList>
    </citation>
    <scope>NUCLEOTIDE SEQUENCE [LARGE SCALE GENOMIC DNA]</scope>
    <source>
        <strain evidence="8 9">Pla22</strain>
    </source>
</reference>
<keyword evidence="9" id="KW-1185">Reference proteome</keyword>
<keyword evidence="4 5" id="KW-0472">Membrane</keyword>
<keyword evidence="3 5" id="KW-1133">Transmembrane helix</keyword>
<comment type="subcellular location">
    <subcellularLocation>
        <location evidence="1">Membrane</location>
        <topology evidence="1">Multi-pass membrane protein</topology>
    </subcellularLocation>
</comment>
<accession>A0A5C5WKN2</accession>
<dbReference type="EMBL" id="SJPI01000002">
    <property type="protein sequence ID" value="TWT51334.1"/>
    <property type="molecule type" value="Genomic_DNA"/>
</dbReference>
<dbReference type="AlphaFoldDB" id="A0A5C5WKN2"/>
<sequence>MLMDSPPRSAPRFRYVRRGVPTQAARTAYSTILMLAAVFFAAMQLRLQAQDQEVKNGFLVDVPVPLTTQQASDLVSRLERLNDDAGEDQRRTVVFRYGSEDVEGSRISDASSVDETAFEDALRLARAITGPKLRRLKIVSWVTSEVSGHSTLPIIASDMLLMGERGVIASANSLDASGEETIMLSYLSIGNRRELFPDAMIKSLLDPDLELAWATKVGGEKLFVSGESLEQLRQEGSLLDEEVWSQRGESLRLDASKLRKARIAASVTDSEDEVAQLLDLATLRKQNESVFEGESKAVLLEITGSIASNRSQRWRSNLAHSLKTPGVNTWLISIDSIGGSLDISATMASLFSDPKPPLRTVAGFVRGEARGDSALIALSCKPLYLKPDSRLGGPGAETMSMDRANVYDELIEQVADSVNRPAALIRGLLDPTLDVYRYTNQKTGRIRFATEADIADELADGRVGDGNDNPRGPADSVWQRGEKIELGEGISASEAVTLGLAEGEAESLAAASDKLGLSEIPQPVADRGLVRLVERLGRSTGLSILLLFIGFSALSTEMNSPGLSFPGFIALICFAMFFWMKFLAGTAEWFELLALSLGLICIGIEIFVLPGFGVFGVGGLALTVLGIVLMSQTFVVPTNTYQITLLSKGIWSALAGAAGMVGGFLVMRMLFPHIPLFKHLVMEAPDGDRLDASERLADYSYLVGRQGFTTTPLRPSGKAQFDDEIVQVMSDGGLIEAGALVRVSDVHANRVVVELVERTDP</sequence>
<dbReference type="Gene3D" id="3.90.226.10">
    <property type="entry name" value="2-enoyl-CoA Hydratase, Chain A, domain 1"/>
    <property type="match status" value="1"/>
</dbReference>
<feature type="transmembrane region" description="Helical" evidence="5">
    <location>
        <begin position="562"/>
        <end position="580"/>
    </location>
</feature>
<protein>
    <submittedName>
        <fullName evidence="8">Uncharacterized protein</fullName>
    </submittedName>
</protein>
<feature type="transmembrane region" description="Helical" evidence="5">
    <location>
        <begin position="592"/>
        <end position="609"/>
    </location>
</feature>
<evidence type="ECO:0000256" key="3">
    <source>
        <dbReference type="ARBA" id="ARBA00022989"/>
    </source>
</evidence>
<evidence type="ECO:0000256" key="1">
    <source>
        <dbReference type="ARBA" id="ARBA00004141"/>
    </source>
</evidence>
<evidence type="ECO:0000313" key="8">
    <source>
        <dbReference type="EMBL" id="TWT51334.1"/>
    </source>
</evidence>
<dbReference type="Pfam" id="PF01957">
    <property type="entry name" value="NfeD"/>
    <property type="match status" value="1"/>
</dbReference>
<dbReference type="Proteomes" id="UP000316598">
    <property type="component" value="Unassembled WGS sequence"/>
</dbReference>
<gene>
    <name evidence="8" type="ORF">Pla22_41110</name>
</gene>
<dbReference type="RefSeq" id="WP_146516406.1">
    <property type="nucleotide sequence ID" value="NZ_SJPI01000002.1"/>
</dbReference>